<organism evidence="2 3">
    <name type="scientific">Thalassospira lucentensis</name>
    <dbReference type="NCBI Taxonomy" id="168935"/>
    <lineage>
        <taxon>Bacteria</taxon>
        <taxon>Pseudomonadati</taxon>
        <taxon>Pseudomonadota</taxon>
        <taxon>Alphaproteobacteria</taxon>
        <taxon>Rhodospirillales</taxon>
        <taxon>Thalassospiraceae</taxon>
        <taxon>Thalassospira</taxon>
    </lineage>
</organism>
<dbReference type="Proteomes" id="UP000264753">
    <property type="component" value="Unassembled WGS sequence"/>
</dbReference>
<dbReference type="EMBL" id="DOOG01000118">
    <property type="protein sequence ID" value="HBU98969.1"/>
    <property type="molecule type" value="Genomic_DNA"/>
</dbReference>
<dbReference type="AlphaFoldDB" id="A0A358HUW6"/>
<reference evidence="2 3" key="1">
    <citation type="journal article" date="2018" name="Nat. Biotechnol.">
        <title>A standardized bacterial taxonomy based on genome phylogeny substantially revises the tree of life.</title>
        <authorList>
            <person name="Parks D.H."/>
            <person name="Chuvochina M."/>
            <person name="Waite D.W."/>
            <person name="Rinke C."/>
            <person name="Skarshewski A."/>
            <person name="Chaumeil P.A."/>
            <person name="Hugenholtz P."/>
        </authorList>
    </citation>
    <scope>NUCLEOTIDE SEQUENCE [LARGE SCALE GENOMIC DNA]</scope>
    <source>
        <strain evidence="2">UBA8707</strain>
    </source>
</reference>
<gene>
    <name evidence="2" type="ORF">DEF21_13850</name>
</gene>
<sequence length="43" mass="4390">MAHSNDLTLPPLALLPAVLAAARSGSFSAAATEMNVTHSVISR</sequence>
<protein>
    <submittedName>
        <fullName evidence="2">Transcriptional regulator</fullName>
    </submittedName>
</protein>
<evidence type="ECO:0000259" key="1">
    <source>
        <dbReference type="PROSITE" id="PS50931"/>
    </source>
</evidence>
<dbReference type="InterPro" id="IPR000847">
    <property type="entry name" value="LysR_HTH_N"/>
</dbReference>
<evidence type="ECO:0000313" key="2">
    <source>
        <dbReference type="EMBL" id="HBU98969.1"/>
    </source>
</evidence>
<feature type="domain" description="HTH lysR-type" evidence="1">
    <location>
        <begin position="10"/>
        <end position="43"/>
    </location>
</feature>
<dbReference type="PROSITE" id="PS50931">
    <property type="entry name" value="HTH_LYSR"/>
    <property type="match status" value="1"/>
</dbReference>
<dbReference type="Gene3D" id="1.10.10.10">
    <property type="entry name" value="Winged helix-like DNA-binding domain superfamily/Winged helix DNA-binding domain"/>
    <property type="match status" value="1"/>
</dbReference>
<dbReference type="GO" id="GO:0003700">
    <property type="term" value="F:DNA-binding transcription factor activity"/>
    <property type="evidence" value="ECO:0007669"/>
    <property type="project" value="InterPro"/>
</dbReference>
<accession>A0A358HUW6</accession>
<comment type="caution">
    <text evidence="2">The sequence shown here is derived from an EMBL/GenBank/DDBJ whole genome shotgun (WGS) entry which is preliminary data.</text>
</comment>
<feature type="non-terminal residue" evidence="2">
    <location>
        <position position="43"/>
    </location>
</feature>
<evidence type="ECO:0000313" key="3">
    <source>
        <dbReference type="Proteomes" id="UP000264753"/>
    </source>
</evidence>
<dbReference type="Pfam" id="PF00126">
    <property type="entry name" value="HTH_1"/>
    <property type="match status" value="1"/>
</dbReference>
<dbReference type="InterPro" id="IPR036388">
    <property type="entry name" value="WH-like_DNA-bd_sf"/>
</dbReference>
<proteinExistence type="predicted"/>
<name>A0A358HUW6_9PROT</name>